<reference evidence="2" key="1">
    <citation type="journal article" date="2014" name="Nat. Genet.">
        <title>The genome of the stress-tolerant wild tomato species Solanum pennellii.</title>
        <authorList>
            <person name="Bolger A."/>
            <person name="Scossa F."/>
            <person name="Bolger M.E."/>
            <person name="Lanz C."/>
            <person name="Maumus F."/>
            <person name="Tohge T."/>
            <person name="Quesneville H."/>
            <person name="Alseekh S."/>
            <person name="Sorensen I."/>
            <person name="Lichtenstein G."/>
            <person name="Fich E.A."/>
            <person name="Conte M."/>
            <person name="Keller H."/>
            <person name="Schneeberger K."/>
            <person name="Schwacke R."/>
            <person name="Ofner I."/>
            <person name="Vrebalov J."/>
            <person name="Xu Y."/>
            <person name="Osorio S."/>
            <person name="Aflitos S.A."/>
            <person name="Schijlen E."/>
            <person name="Jimenez-Gomez J.M."/>
            <person name="Ryngajllo M."/>
            <person name="Kimura S."/>
            <person name="Kumar R."/>
            <person name="Koenig D."/>
            <person name="Headland L.R."/>
            <person name="Maloof J.N."/>
            <person name="Sinha N."/>
            <person name="van Ham R.C."/>
            <person name="Lankhorst R.K."/>
            <person name="Mao L."/>
            <person name="Vogel A."/>
            <person name="Arsova B."/>
            <person name="Panstruga R."/>
            <person name="Fei Z."/>
            <person name="Rose J.K."/>
            <person name="Zamir D."/>
            <person name="Carrari F."/>
            <person name="Giovannoni J.J."/>
            <person name="Weigel D."/>
            <person name="Usadel B."/>
            <person name="Fernie A.R."/>
        </authorList>
    </citation>
    <scope>NUCLEOTIDE SEQUENCE [LARGE SCALE GENOMIC DNA]</scope>
    <source>
        <strain evidence="2">cv. LA0716</strain>
    </source>
</reference>
<proteinExistence type="predicted"/>
<dbReference type="RefSeq" id="XP_015059424.1">
    <property type="nucleotide sequence ID" value="XM_015203938.2"/>
</dbReference>
<sequence length="154" mass="17713">MLQAALPLPPFLLPSQISPPSSSPCSFFLSLCRTTRKQAPVKNSDKQQRTNASNNNQTLPHLNIRRASVKASSDQLQFDDSPLLRRGRTTYSCEHFEVMRQIFNRSVQEFSVVRRRERRAREKQIVSMASPSLGSQHQITHRSILRSLVQQIQW</sequence>
<accession>A0ABM1FNJ7</accession>
<protein>
    <submittedName>
        <fullName evidence="3">Uncharacterized protein LOC107005362 isoform X1</fullName>
    </submittedName>
</protein>
<feature type="region of interest" description="Disordered" evidence="1">
    <location>
        <begin position="39"/>
        <end position="62"/>
    </location>
</feature>
<name>A0ABM1FNJ7_SOLPN</name>
<evidence type="ECO:0000256" key="1">
    <source>
        <dbReference type="SAM" id="MobiDB-lite"/>
    </source>
</evidence>
<feature type="compositionally biased region" description="Polar residues" evidence="1">
    <location>
        <begin position="49"/>
        <end position="60"/>
    </location>
</feature>
<gene>
    <name evidence="3" type="primary">LOC107005362</name>
</gene>
<dbReference type="GeneID" id="107005362"/>
<organism evidence="2 3">
    <name type="scientific">Solanum pennellii</name>
    <name type="common">Tomato</name>
    <name type="synonym">Lycopersicon pennellii</name>
    <dbReference type="NCBI Taxonomy" id="28526"/>
    <lineage>
        <taxon>Eukaryota</taxon>
        <taxon>Viridiplantae</taxon>
        <taxon>Streptophyta</taxon>
        <taxon>Embryophyta</taxon>
        <taxon>Tracheophyta</taxon>
        <taxon>Spermatophyta</taxon>
        <taxon>Magnoliopsida</taxon>
        <taxon>eudicotyledons</taxon>
        <taxon>Gunneridae</taxon>
        <taxon>Pentapetalae</taxon>
        <taxon>asterids</taxon>
        <taxon>lamiids</taxon>
        <taxon>Solanales</taxon>
        <taxon>Solanaceae</taxon>
        <taxon>Solanoideae</taxon>
        <taxon>Solaneae</taxon>
        <taxon>Solanum</taxon>
        <taxon>Solanum subgen. Lycopersicon</taxon>
    </lineage>
</organism>
<keyword evidence="2" id="KW-1185">Reference proteome</keyword>
<evidence type="ECO:0000313" key="3">
    <source>
        <dbReference type="RefSeq" id="XP_015059424.1"/>
    </source>
</evidence>
<reference evidence="3" key="2">
    <citation type="submission" date="2025-08" db="UniProtKB">
        <authorList>
            <consortium name="RefSeq"/>
        </authorList>
    </citation>
    <scope>IDENTIFICATION</scope>
</reference>
<evidence type="ECO:0000313" key="2">
    <source>
        <dbReference type="Proteomes" id="UP000694930"/>
    </source>
</evidence>
<dbReference type="Proteomes" id="UP000694930">
    <property type="component" value="Chromosome 12"/>
</dbReference>